<proteinExistence type="inferred from homology"/>
<dbReference type="PROSITE" id="PS51355">
    <property type="entry name" value="GLUTATHIONE_PEROXID_3"/>
    <property type="match status" value="1"/>
</dbReference>
<dbReference type="PRINTS" id="PR01011">
    <property type="entry name" value="GLUTPROXDASE"/>
</dbReference>
<keyword evidence="7" id="KW-1185">Reference proteome</keyword>
<evidence type="ECO:0000313" key="7">
    <source>
        <dbReference type="Proteomes" id="UP001348098"/>
    </source>
</evidence>
<evidence type="ECO:0000256" key="1">
    <source>
        <dbReference type="ARBA" id="ARBA00006926"/>
    </source>
</evidence>
<keyword evidence="3 4" id="KW-0560">Oxidoreductase</keyword>
<reference evidence="6 7" key="1">
    <citation type="submission" date="2023-12" db="EMBL/GenBank/DDBJ databases">
        <title>novel species in genus Nocarida.</title>
        <authorList>
            <person name="Li Z."/>
        </authorList>
    </citation>
    <scope>NUCLEOTIDE SEQUENCE [LARGE SCALE GENOMIC DNA]</scope>
    <source>
        <strain evidence="6 7">CDC186</strain>
    </source>
</reference>
<comment type="caution">
    <text evidence="6">The sequence shown here is derived from an EMBL/GenBank/DDBJ whole genome shotgun (WGS) entry which is preliminary data.</text>
</comment>
<comment type="similarity">
    <text evidence="1 4">Belongs to the glutathione peroxidase family.</text>
</comment>
<dbReference type="Proteomes" id="UP001348098">
    <property type="component" value="Unassembled WGS sequence"/>
</dbReference>
<name>A0ABU6ARY3_9NOCA</name>
<dbReference type="PIRSF" id="PIRSF000303">
    <property type="entry name" value="Glutathion_perox"/>
    <property type="match status" value="1"/>
</dbReference>
<protein>
    <recommendedName>
        <fullName evidence="4">Glutathione peroxidase</fullName>
    </recommendedName>
</protein>
<accession>A0ABU6ARY3</accession>
<dbReference type="InterPro" id="IPR036249">
    <property type="entry name" value="Thioredoxin-like_sf"/>
</dbReference>
<dbReference type="CDD" id="cd00340">
    <property type="entry name" value="GSH_Peroxidase"/>
    <property type="match status" value="1"/>
</dbReference>
<dbReference type="EMBL" id="JAYKYQ010000003">
    <property type="protein sequence ID" value="MEB3510098.1"/>
    <property type="molecule type" value="Genomic_DNA"/>
</dbReference>
<evidence type="ECO:0000313" key="6">
    <source>
        <dbReference type="EMBL" id="MEB3510098.1"/>
    </source>
</evidence>
<evidence type="ECO:0000256" key="4">
    <source>
        <dbReference type="RuleBase" id="RU000499"/>
    </source>
</evidence>
<dbReference type="PANTHER" id="PTHR11592">
    <property type="entry name" value="GLUTATHIONE PEROXIDASE"/>
    <property type="match status" value="1"/>
</dbReference>
<dbReference type="PANTHER" id="PTHR11592:SF40">
    <property type="entry name" value="THIOREDOXIN_GLUTATHIONE PEROXIDASE BTUE"/>
    <property type="match status" value="1"/>
</dbReference>
<gene>
    <name evidence="6" type="ORF">U3653_08720</name>
</gene>
<dbReference type="Gene3D" id="3.40.30.10">
    <property type="entry name" value="Glutaredoxin"/>
    <property type="match status" value="1"/>
</dbReference>
<sequence>MSLREVPLRTLSGEPTTLAELVGDRAVLLVNVASKCGLTPQYSGLVELHESFGPRGFSVVGVPCNQFMGQEPGTAEEIQQFCSTTYGVDFPLLEKTDVNGEQRHALYQRLADTPDAEGNAGDIQWNFEKFLIDRDGKVAGRFRPRTTPDAPELIAAIESVL</sequence>
<keyword evidence="2 4" id="KW-0575">Peroxidase</keyword>
<dbReference type="RefSeq" id="WP_195079111.1">
    <property type="nucleotide sequence ID" value="NZ_JAYESH010000003.1"/>
</dbReference>
<dbReference type="PROSITE" id="PS51352">
    <property type="entry name" value="THIOREDOXIN_2"/>
    <property type="match status" value="1"/>
</dbReference>
<dbReference type="Pfam" id="PF00255">
    <property type="entry name" value="GSHPx"/>
    <property type="match status" value="1"/>
</dbReference>
<organism evidence="6 7">
    <name type="scientific">Nocardia implantans</name>
    <dbReference type="NCBI Taxonomy" id="3108168"/>
    <lineage>
        <taxon>Bacteria</taxon>
        <taxon>Bacillati</taxon>
        <taxon>Actinomycetota</taxon>
        <taxon>Actinomycetes</taxon>
        <taxon>Mycobacteriales</taxon>
        <taxon>Nocardiaceae</taxon>
        <taxon>Nocardia</taxon>
    </lineage>
</organism>
<dbReference type="GO" id="GO:0004601">
    <property type="term" value="F:peroxidase activity"/>
    <property type="evidence" value="ECO:0007669"/>
    <property type="project" value="UniProtKB-KW"/>
</dbReference>
<dbReference type="SUPFAM" id="SSF52833">
    <property type="entry name" value="Thioredoxin-like"/>
    <property type="match status" value="1"/>
</dbReference>
<feature type="domain" description="Thioredoxin" evidence="5">
    <location>
        <begin position="1"/>
        <end position="161"/>
    </location>
</feature>
<dbReference type="InterPro" id="IPR013766">
    <property type="entry name" value="Thioredoxin_domain"/>
</dbReference>
<dbReference type="InterPro" id="IPR000889">
    <property type="entry name" value="Glutathione_peroxidase"/>
</dbReference>
<evidence type="ECO:0000256" key="3">
    <source>
        <dbReference type="ARBA" id="ARBA00023002"/>
    </source>
</evidence>
<evidence type="ECO:0000259" key="5">
    <source>
        <dbReference type="PROSITE" id="PS51352"/>
    </source>
</evidence>
<evidence type="ECO:0000256" key="2">
    <source>
        <dbReference type="ARBA" id="ARBA00022559"/>
    </source>
</evidence>